<keyword evidence="3" id="KW-1185">Reference proteome</keyword>
<dbReference type="InParanoid" id="A8XQU2"/>
<evidence type="ECO:0000256" key="1">
    <source>
        <dbReference type="SAM" id="MobiDB-lite"/>
    </source>
</evidence>
<name>A8XQU2_CAEBR</name>
<dbReference type="KEGG" id="cbr:CBG_17324"/>
<organism evidence="2 3">
    <name type="scientific">Caenorhabditis briggsae</name>
    <dbReference type="NCBI Taxonomy" id="6238"/>
    <lineage>
        <taxon>Eukaryota</taxon>
        <taxon>Metazoa</taxon>
        <taxon>Ecdysozoa</taxon>
        <taxon>Nematoda</taxon>
        <taxon>Chromadorea</taxon>
        <taxon>Rhabditida</taxon>
        <taxon>Rhabditina</taxon>
        <taxon>Rhabditomorpha</taxon>
        <taxon>Rhabditoidea</taxon>
        <taxon>Rhabditidae</taxon>
        <taxon>Peloderinae</taxon>
        <taxon>Caenorhabditis</taxon>
    </lineage>
</organism>
<evidence type="ECO:0000313" key="2">
    <source>
        <dbReference type="EMBL" id="CAP35017.2"/>
    </source>
</evidence>
<dbReference type="HOGENOM" id="CLU_1972468_0_0_1"/>
<feature type="region of interest" description="Disordered" evidence="1">
    <location>
        <begin position="102"/>
        <end position="127"/>
    </location>
</feature>
<dbReference type="RefSeq" id="XP_045096166.1">
    <property type="nucleotide sequence ID" value="XM_045239130.1"/>
</dbReference>
<feature type="compositionally biased region" description="Basic and acidic residues" evidence="1">
    <location>
        <begin position="102"/>
        <end position="113"/>
    </location>
</feature>
<evidence type="ECO:0000313" key="4">
    <source>
        <dbReference type="WormBase" id="CBG17324"/>
    </source>
</evidence>
<sequence>MGSGRNFIFLIIYYSYSSQNPAVNGFRKRSPEFQSKWKEAMAHYENCTIYKDPMFNKLKNLFDPKKPEELPQKVAMRARKLESPGSCKEGVGQKEGAIARRVFEPVGKEDGEPAAKTSRVANGEEAE</sequence>
<dbReference type="Proteomes" id="UP000008549">
    <property type="component" value="Unassembled WGS sequence"/>
</dbReference>
<dbReference type="EMBL" id="HE600924">
    <property type="protein sequence ID" value="CAP35017.2"/>
    <property type="molecule type" value="Genomic_DNA"/>
</dbReference>
<accession>A8XQU2</accession>
<reference evidence="2 3" key="2">
    <citation type="journal article" date="2011" name="PLoS Genet.">
        <title>Caenorhabditis briggsae recombinant inbred line genotypes reveal inter-strain incompatibility and the evolution of recombination.</title>
        <authorList>
            <person name="Ross J.A."/>
            <person name="Koboldt D.C."/>
            <person name="Staisch J.E."/>
            <person name="Chamberlin H.M."/>
            <person name="Gupta B.P."/>
            <person name="Miller R.D."/>
            <person name="Baird S.E."/>
            <person name="Haag E.S."/>
        </authorList>
    </citation>
    <scope>NUCLEOTIDE SEQUENCE [LARGE SCALE GENOMIC DNA]</scope>
    <source>
        <strain evidence="2 3">AF16</strain>
    </source>
</reference>
<reference evidence="2 3" key="1">
    <citation type="journal article" date="2003" name="PLoS Biol.">
        <title>The genome sequence of Caenorhabditis briggsae: a platform for comparative genomics.</title>
        <authorList>
            <person name="Stein L.D."/>
            <person name="Bao Z."/>
            <person name="Blasiar D."/>
            <person name="Blumenthal T."/>
            <person name="Brent M.R."/>
            <person name="Chen N."/>
            <person name="Chinwalla A."/>
            <person name="Clarke L."/>
            <person name="Clee C."/>
            <person name="Coghlan A."/>
            <person name="Coulson A."/>
            <person name="D'Eustachio P."/>
            <person name="Fitch D.H."/>
            <person name="Fulton L.A."/>
            <person name="Fulton R.E."/>
            <person name="Griffiths-Jones S."/>
            <person name="Harris T.W."/>
            <person name="Hillier L.W."/>
            <person name="Kamath R."/>
            <person name="Kuwabara P.E."/>
            <person name="Mardis E.R."/>
            <person name="Marra M.A."/>
            <person name="Miner T.L."/>
            <person name="Minx P."/>
            <person name="Mullikin J.C."/>
            <person name="Plumb R.W."/>
            <person name="Rogers J."/>
            <person name="Schein J.E."/>
            <person name="Sohrmann M."/>
            <person name="Spieth J."/>
            <person name="Stajich J.E."/>
            <person name="Wei C."/>
            <person name="Willey D."/>
            <person name="Wilson R.K."/>
            <person name="Durbin R."/>
            <person name="Waterston R.H."/>
        </authorList>
    </citation>
    <scope>NUCLEOTIDE SEQUENCE [LARGE SCALE GENOMIC DNA]</scope>
    <source>
        <strain evidence="2 3">AF16</strain>
    </source>
</reference>
<dbReference type="WormBase" id="CBG17324">
    <property type="protein sequence ID" value="CBP38247"/>
    <property type="gene ID" value="WBGene00036986"/>
</dbReference>
<evidence type="ECO:0000313" key="3">
    <source>
        <dbReference type="Proteomes" id="UP000008549"/>
    </source>
</evidence>
<dbReference type="GeneID" id="8585952"/>
<gene>
    <name evidence="2 4" type="ORF">CBG17324</name>
    <name evidence="2" type="ORF">CBG_17324</name>
</gene>
<dbReference type="AlphaFoldDB" id="A8XQU2"/>
<dbReference type="CTD" id="8585952"/>
<proteinExistence type="predicted"/>
<protein>
    <submittedName>
        <fullName evidence="2">Protein CBG17324</fullName>
    </submittedName>
</protein>